<dbReference type="GO" id="GO:0009190">
    <property type="term" value="P:cyclic nucleotide biosynthetic process"/>
    <property type="evidence" value="ECO:0007669"/>
    <property type="project" value="InterPro"/>
</dbReference>
<dbReference type="Pfam" id="PF00211">
    <property type="entry name" value="Guanylate_cyc"/>
    <property type="match status" value="1"/>
</dbReference>
<dbReference type="PANTHER" id="PTHR16305">
    <property type="entry name" value="TESTICULAR SOLUBLE ADENYLYL CYCLASE"/>
    <property type="match status" value="1"/>
</dbReference>
<name>A0A1H6LJ88_MYCRU</name>
<dbReference type="SMART" id="SM00044">
    <property type="entry name" value="CYCc"/>
    <property type="match status" value="1"/>
</dbReference>
<keyword evidence="5" id="KW-1185">Reference proteome</keyword>
<sequence>MGTSRARGGETTDLTCVSCGSRADAPGRFCSQCGAPLARDHPCAEYKQVTVLFADVVRSLEIAATLDMERLRDIITELLERSAAAARRYGGGTAEYTGDGLMVIFGAPAALEDHAVRACLAALAIQRAVGELATEVARGDGVTLQMRVGLNSGRVIAGEVGLGSPRYAATGETVGFAHRMQAAAPAGGVLLSDTTARLVEHIATLAEPEWVHIKGSARPVRARCLLSVEPRDAPLRRTEGRLVGRRGEMATLDAVLQGATDRRGGIVNVVGPAGMGKSRLAREAAMSAAGLGMEVCWAFCESHTRDVPFYAVTRLLRAANGLADLDDGAARAKVRERSPDADPIDLLLLDDLLGIADPDLPLPQMDPDIRRRRLTALISSRTMARTHPALFILEDAHWIDAVSESMLAEFLAVISQAVSIVLITSRPDYAGALLRVPGAQLITLDPLSDSAITELLDELLGRDASVAELSATIAERAAGNPFFAEEMTREMVQQGVLTGDRGDYFCDTDITEVSVPDTVAAAIGARIDRLSAPARETLNAAAVIGTRFDAELLCALGVDEVLDELLGAELIDQVRFSSTAEYAFRHPLIRAVAYEAQLKSARAKWHRRLAAAIQHRTPGSVEEHAALIAEHLEAAGDLWEAYDWHMRAGAWSTNRDLVAARTSWERAQHIADALPAAQLSMRIAPRTMLCATDLQARDVQQSRSRFAELQDLCGAAGDKVSLAIGMSAAATEALYSGRPHEAAHLASQHMALFESVDDLTPVMGLASVAFCSWHGIFAFDDILRWTQRIVDMAAGDPGVGAGYGVASPLAIAMAWRGTARWCTGRPGWCEDLHDAVEMAQSSNAETFSGAIAWSYGFAMQFGMLQPDDHVLAASEHALRTAHRASSDRATGLAGYTLAVALLNRDDPDERHRGVDLMRQTRELWLRKRALFLLPVTDVWVARDTARHGDCDAAIEVMRPAVDELRRMYPFYGVWGTGVLVETLLERGGRSDVAEAFKAIDWLATLATDGGAAVVNQMLSKLSGLAETVASERH</sequence>
<dbReference type="AlphaFoldDB" id="A0A1H6LJ88"/>
<dbReference type="InterPro" id="IPR029787">
    <property type="entry name" value="Nucleotide_cyclase"/>
</dbReference>
<dbReference type="SUPFAM" id="SSF55073">
    <property type="entry name" value="Nucleotide cyclase"/>
    <property type="match status" value="1"/>
</dbReference>
<dbReference type="Proteomes" id="UP000182915">
    <property type="component" value="Chromosome I"/>
</dbReference>
<dbReference type="InterPro" id="IPR001054">
    <property type="entry name" value="A/G_cyclase"/>
</dbReference>
<evidence type="ECO:0000256" key="2">
    <source>
        <dbReference type="ARBA" id="ARBA00022840"/>
    </source>
</evidence>
<evidence type="ECO:0000259" key="3">
    <source>
        <dbReference type="PROSITE" id="PS50125"/>
    </source>
</evidence>
<dbReference type="InterPro" id="IPR041664">
    <property type="entry name" value="AAA_16"/>
</dbReference>
<dbReference type="Gene3D" id="3.30.70.1230">
    <property type="entry name" value="Nucleotide cyclase"/>
    <property type="match status" value="1"/>
</dbReference>
<reference evidence="5" key="1">
    <citation type="submission" date="2016-10" db="EMBL/GenBank/DDBJ databases">
        <authorList>
            <person name="Varghese N."/>
            <person name="Submissions S."/>
        </authorList>
    </citation>
    <scope>NUCLEOTIDE SEQUENCE [LARGE SCALE GENOMIC DNA]</scope>
    <source>
        <strain evidence="5">DSM 45405</strain>
    </source>
</reference>
<dbReference type="GO" id="GO:0005524">
    <property type="term" value="F:ATP binding"/>
    <property type="evidence" value="ECO:0007669"/>
    <property type="project" value="UniProtKB-KW"/>
</dbReference>
<dbReference type="STRING" id="370526.SAMN04489835_5291"/>
<keyword evidence="2" id="KW-0067">ATP-binding</keyword>
<organism evidence="4 5">
    <name type="scientific">Mycolicibacterium rutilum</name>
    <name type="common">Mycobacterium rutilum</name>
    <dbReference type="NCBI Taxonomy" id="370526"/>
    <lineage>
        <taxon>Bacteria</taxon>
        <taxon>Bacillati</taxon>
        <taxon>Actinomycetota</taxon>
        <taxon>Actinomycetes</taxon>
        <taxon>Mycobacteriales</taxon>
        <taxon>Mycobacteriaceae</taxon>
        <taxon>Mycolicibacterium</taxon>
    </lineage>
</organism>
<feature type="domain" description="Guanylate cyclase" evidence="3">
    <location>
        <begin position="50"/>
        <end position="181"/>
    </location>
</feature>
<dbReference type="GO" id="GO:0005737">
    <property type="term" value="C:cytoplasm"/>
    <property type="evidence" value="ECO:0007669"/>
    <property type="project" value="TreeGrafter"/>
</dbReference>
<evidence type="ECO:0000313" key="4">
    <source>
        <dbReference type="EMBL" id="SEH88677.1"/>
    </source>
</evidence>
<dbReference type="GO" id="GO:0004016">
    <property type="term" value="F:adenylate cyclase activity"/>
    <property type="evidence" value="ECO:0007669"/>
    <property type="project" value="TreeGrafter"/>
</dbReference>
<evidence type="ECO:0000313" key="5">
    <source>
        <dbReference type="Proteomes" id="UP000182915"/>
    </source>
</evidence>
<dbReference type="InterPro" id="IPR027417">
    <property type="entry name" value="P-loop_NTPase"/>
</dbReference>
<dbReference type="CDD" id="cd07302">
    <property type="entry name" value="CHD"/>
    <property type="match status" value="1"/>
</dbReference>
<dbReference type="EMBL" id="LT629971">
    <property type="protein sequence ID" value="SEH88677.1"/>
    <property type="molecule type" value="Genomic_DNA"/>
</dbReference>
<keyword evidence="1" id="KW-0547">Nucleotide-binding</keyword>
<dbReference type="SUPFAM" id="SSF52540">
    <property type="entry name" value="P-loop containing nucleoside triphosphate hydrolases"/>
    <property type="match status" value="1"/>
</dbReference>
<proteinExistence type="predicted"/>
<dbReference type="OrthoDB" id="5476461at2"/>
<dbReference type="PANTHER" id="PTHR16305:SF28">
    <property type="entry name" value="GUANYLATE CYCLASE DOMAIN-CONTAINING PROTEIN"/>
    <property type="match status" value="1"/>
</dbReference>
<gene>
    <name evidence="4" type="ORF">SAMN04489835_5291</name>
</gene>
<evidence type="ECO:0000256" key="1">
    <source>
        <dbReference type="ARBA" id="ARBA00022741"/>
    </source>
</evidence>
<dbReference type="PROSITE" id="PS50125">
    <property type="entry name" value="GUANYLATE_CYCLASE_2"/>
    <property type="match status" value="1"/>
</dbReference>
<accession>A0A1H6LJ88</accession>
<dbReference type="Pfam" id="PF13191">
    <property type="entry name" value="AAA_16"/>
    <property type="match status" value="1"/>
</dbReference>
<dbReference type="RefSeq" id="WP_083409720.1">
    <property type="nucleotide sequence ID" value="NZ_LT629971.1"/>
</dbReference>
<dbReference type="Gene3D" id="3.40.50.300">
    <property type="entry name" value="P-loop containing nucleotide triphosphate hydrolases"/>
    <property type="match status" value="1"/>
</dbReference>
<dbReference type="GO" id="GO:0035556">
    <property type="term" value="P:intracellular signal transduction"/>
    <property type="evidence" value="ECO:0007669"/>
    <property type="project" value="InterPro"/>
</dbReference>
<protein>
    <submittedName>
        <fullName evidence="4">AAA ATPase domain-containing protein</fullName>
    </submittedName>
</protein>